<keyword evidence="2" id="KW-0812">Transmembrane</keyword>
<dbReference type="VEuPathDB" id="FungiDB:MGL_0236"/>
<feature type="compositionally biased region" description="Polar residues" evidence="1">
    <location>
        <begin position="1"/>
        <end position="11"/>
    </location>
</feature>
<dbReference type="EMBL" id="AAYY01000001">
    <property type="protein sequence ID" value="EDP45247.1"/>
    <property type="molecule type" value="Genomic_DNA"/>
</dbReference>
<accession>A8PSD2</accession>
<keyword evidence="4" id="KW-1185">Reference proteome</keyword>
<gene>
    <name evidence="3" type="ORF">MGL_0236</name>
</gene>
<dbReference type="InParanoid" id="A8PSD2"/>
<dbReference type="PANTHER" id="PTHR37852:SF1">
    <property type="entry name" value="HIG1 DOMAIN-CONTAINING PROTEIN"/>
    <property type="match status" value="1"/>
</dbReference>
<organism evidence="3 4">
    <name type="scientific">Malassezia globosa (strain ATCC MYA-4612 / CBS 7966)</name>
    <name type="common">Dandruff-associated fungus</name>
    <dbReference type="NCBI Taxonomy" id="425265"/>
    <lineage>
        <taxon>Eukaryota</taxon>
        <taxon>Fungi</taxon>
        <taxon>Dikarya</taxon>
        <taxon>Basidiomycota</taxon>
        <taxon>Ustilaginomycotina</taxon>
        <taxon>Malasseziomycetes</taxon>
        <taxon>Malasseziales</taxon>
        <taxon>Malasseziaceae</taxon>
        <taxon>Malassezia</taxon>
    </lineage>
</organism>
<dbReference type="PANTHER" id="PTHR37852">
    <property type="entry name" value="YALI0B21208P"/>
    <property type="match status" value="1"/>
</dbReference>
<comment type="caution">
    <text evidence="3">The sequence shown here is derived from an EMBL/GenBank/DDBJ whole genome shotgun (WGS) entry which is preliminary data.</text>
</comment>
<feature type="region of interest" description="Disordered" evidence="1">
    <location>
        <begin position="1"/>
        <end position="43"/>
    </location>
</feature>
<feature type="transmembrane region" description="Helical" evidence="2">
    <location>
        <begin position="46"/>
        <end position="64"/>
    </location>
</feature>
<dbReference type="AlphaFoldDB" id="A8PSD2"/>
<evidence type="ECO:0000256" key="1">
    <source>
        <dbReference type="SAM" id="MobiDB-lite"/>
    </source>
</evidence>
<reference evidence="3 4" key="1">
    <citation type="journal article" date="2007" name="Proc. Natl. Acad. Sci. U.S.A.">
        <title>Dandruff-associated Malassezia genomes reveal convergent and divergent virulence traits shared with plant and human fungal pathogens.</title>
        <authorList>
            <person name="Xu J."/>
            <person name="Saunders C.W."/>
            <person name="Hu P."/>
            <person name="Grant R.A."/>
            <person name="Boekhout T."/>
            <person name="Kuramae E.E."/>
            <person name="Kronstad J.W."/>
            <person name="Deangelis Y.M."/>
            <person name="Reeder N.L."/>
            <person name="Johnstone K.R."/>
            <person name="Leland M."/>
            <person name="Fieno A.M."/>
            <person name="Begley W.M."/>
            <person name="Sun Y."/>
            <person name="Lacey M.P."/>
            <person name="Chaudhary T."/>
            <person name="Keough T."/>
            <person name="Chu L."/>
            <person name="Sears R."/>
            <person name="Yuan B."/>
            <person name="Dawson T.L.Jr."/>
        </authorList>
    </citation>
    <scope>NUCLEOTIDE SEQUENCE [LARGE SCALE GENOMIC DNA]</scope>
    <source>
        <strain evidence="4">ATCC MYA-4612 / CBS 7966</strain>
    </source>
</reference>
<dbReference type="KEGG" id="mgl:MGL_0236"/>
<sequence>MGWWTTKSSPQVAEPSGAGNIAGNDDQFQRSLDVPDEEPDPTQNRIIVPFSTLLVVSAMSLGFASGMMNGARHTALVYLAENAHKRPTTVQGWYFYNKTKYYRMILGGFRHGGSTSLRLAGWVAGWSLLDVLAEDARSYLAARSDGSFANSFESRVLQKLGHWSDGALAGFLTGLVGAISCTS</sequence>
<dbReference type="GeneID" id="5856767"/>
<name>A8PSD2_MALGO</name>
<dbReference type="RefSeq" id="XP_001732461.1">
    <property type="nucleotide sequence ID" value="XM_001732409.1"/>
</dbReference>
<protein>
    <submittedName>
        <fullName evidence="3">Uncharacterized protein</fullName>
    </submittedName>
</protein>
<dbReference type="Proteomes" id="UP000008837">
    <property type="component" value="Unassembled WGS sequence"/>
</dbReference>
<dbReference type="OrthoDB" id="5584028at2759"/>
<keyword evidence="2" id="KW-1133">Transmembrane helix</keyword>
<keyword evidence="2" id="KW-0472">Membrane</keyword>
<evidence type="ECO:0000313" key="4">
    <source>
        <dbReference type="Proteomes" id="UP000008837"/>
    </source>
</evidence>
<evidence type="ECO:0000313" key="3">
    <source>
        <dbReference type="EMBL" id="EDP45247.1"/>
    </source>
</evidence>
<proteinExistence type="predicted"/>
<dbReference type="STRING" id="425265.A8PSD2"/>
<evidence type="ECO:0000256" key="2">
    <source>
        <dbReference type="SAM" id="Phobius"/>
    </source>
</evidence>